<dbReference type="InterPro" id="IPR035490">
    <property type="entry name" value="GlmS/FrlB_SIS"/>
</dbReference>
<dbReference type="Pfam" id="PF01380">
    <property type="entry name" value="SIS"/>
    <property type="match status" value="2"/>
</dbReference>
<dbReference type="SUPFAM" id="SSF53697">
    <property type="entry name" value="SIS domain"/>
    <property type="match status" value="1"/>
</dbReference>
<evidence type="ECO:0000256" key="1">
    <source>
        <dbReference type="ARBA" id="ARBA00022737"/>
    </source>
</evidence>
<dbReference type="Proteomes" id="UP000614469">
    <property type="component" value="Unassembled WGS sequence"/>
</dbReference>
<feature type="domain" description="SIS" evidence="2">
    <location>
        <begin position="194"/>
        <end position="335"/>
    </location>
</feature>
<feature type="domain" description="SIS" evidence="2">
    <location>
        <begin position="28"/>
        <end position="170"/>
    </location>
</feature>
<dbReference type="InterPro" id="IPR035466">
    <property type="entry name" value="GlmS/AgaS_SIS"/>
</dbReference>
<evidence type="ECO:0000259" key="2">
    <source>
        <dbReference type="PROSITE" id="PS51464"/>
    </source>
</evidence>
<dbReference type="EMBL" id="JACNJN010000120">
    <property type="protein sequence ID" value="MBC8335728.1"/>
    <property type="molecule type" value="Genomic_DNA"/>
</dbReference>
<dbReference type="Gene3D" id="3.40.50.10490">
    <property type="entry name" value="Glucose-6-phosphate isomerase like protein, domain 1"/>
    <property type="match status" value="2"/>
</dbReference>
<keyword evidence="1" id="KW-0677">Repeat</keyword>
<protein>
    <submittedName>
        <fullName evidence="3">SIS domain-containing protein</fullName>
    </submittedName>
</protein>
<dbReference type="InterPro" id="IPR046348">
    <property type="entry name" value="SIS_dom_sf"/>
</dbReference>
<evidence type="ECO:0000313" key="4">
    <source>
        <dbReference type="Proteomes" id="UP000614469"/>
    </source>
</evidence>
<dbReference type="CDD" id="cd05008">
    <property type="entry name" value="SIS_GlmS_GlmD_1"/>
    <property type="match status" value="1"/>
</dbReference>
<dbReference type="GO" id="GO:1901135">
    <property type="term" value="P:carbohydrate derivative metabolic process"/>
    <property type="evidence" value="ECO:0007669"/>
    <property type="project" value="InterPro"/>
</dbReference>
<dbReference type="PROSITE" id="PS51464">
    <property type="entry name" value="SIS"/>
    <property type="match status" value="2"/>
</dbReference>
<proteinExistence type="predicted"/>
<sequence>MGLHEEIYEQPLVLGRLLESQLDTVQRIAAAIKKADIDYIFLTARGTSDHAGLYAKYLWGMVNQLPVALAAPSHFSVYKQPPRLNRAAVVGISQSGQSPDIVSVLAEGRRQGALTVAITNAPDSPLAENADHVLDISAGPEKAVAATKTYTAQLMAIGMLSAALCENNQMFERLQQVPAQVQEMLALDASIRQITERYRYMTHCVVLGRGYNYATAFEWSLKLKELTYVVANPYSPADFQHGPIAIVEEGFPVLAVAPQGAVRENLQALLQRLKDELRAELLILSNDEATLDLAHTPLKLPKEMPEWVSPLVSIIPAQLYCYHLTLAKGWDAEAPRGLKKVTETK</sequence>
<evidence type="ECO:0000313" key="3">
    <source>
        <dbReference type="EMBL" id="MBC8335728.1"/>
    </source>
</evidence>
<name>A0A8J6TFW4_9CHLR</name>
<reference evidence="3 4" key="1">
    <citation type="submission" date="2020-08" db="EMBL/GenBank/DDBJ databases">
        <title>Bridging the membrane lipid divide: bacteria of the FCB group superphylum have the potential to synthesize archaeal ether lipids.</title>
        <authorList>
            <person name="Villanueva L."/>
            <person name="Von Meijenfeldt F.A.B."/>
            <person name="Westbye A.B."/>
            <person name="Yadav S."/>
            <person name="Hopmans E.C."/>
            <person name="Dutilh B.E."/>
            <person name="Sinninghe Damste J.S."/>
        </authorList>
    </citation>
    <scope>NUCLEOTIDE SEQUENCE [LARGE SCALE GENOMIC DNA]</scope>
    <source>
        <strain evidence="3">NIOZ-UU36</strain>
    </source>
</reference>
<dbReference type="InterPro" id="IPR001347">
    <property type="entry name" value="SIS_dom"/>
</dbReference>
<gene>
    <name evidence="3" type="ORF">H8E29_10705</name>
</gene>
<organism evidence="3 4">
    <name type="scientific">Candidatus Desulfolinea nitratireducens</name>
    <dbReference type="NCBI Taxonomy" id="2841698"/>
    <lineage>
        <taxon>Bacteria</taxon>
        <taxon>Bacillati</taxon>
        <taxon>Chloroflexota</taxon>
        <taxon>Anaerolineae</taxon>
        <taxon>Anaerolineales</taxon>
        <taxon>Anaerolineales incertae sedis</taxon>
        <taxon>Candidatus Desulfolinea</taxon>
    </lineage>
</organism>
<dbReference type="AlphaFoldDB" id="A0A8J6TFW4"/>
<accession>A0A8J6TFW4</accession>
<dbReference type="PANTHER" id="PTHR10937">
    <property type="entry name" value="GLUCOSAMINE--FRUCTOSE-6-PHOSPHATE AMINOTRANSFERASE, ISOMERIZING"/>
    <property type="match status" value="1"/>
</dbReference>
<comment type="caution">
    <text evidence="3">The sequence shown here is derived from an EMBL/GenBank/DDBJ whole genome shotgun (WGS) entry which is preliminary data.</text>
</comment>
<dbReference type="GO" id="GO:0097367">
    <property type="term" value="F:carbohydrate derivative binding"/>
    <property type="evidence" value="ECO:0007669"/>
    <property type="project" value="InterPro"/>
</dbReference>
<dbReference type="PANTHER" id="PTHR10937:SF8">
    <property type="entry name" value="AMINOTRANSFERASE-RELATED"/>
    <property type="match status" value="1"/>
</dbReference>
<dbReference type="CDD" id="cd05009">
    <property type="entry name" value="SIS_GlmS_GlmD_2"/>
    <property type="match status" value="1"/>
</dbReference>